<name>A0AAF5PLA2_WUCBA</name>
<accession>A0AAF5PLA2</accession>
<sequence length="67" mass="7466">MHNHMFAQDFRQILKASLKLYNGTDTASRMSDDTVLMKAAWDKIMIEKSCCGLDSKIVISTKAVGIS</sequence>
<reference evidence="1" key="1">
    <citation type="submission" date="2015-03" db="EMBL/GenBank/DDBJ databases">
        <title>Wuchereria bancrofti Genome Sequencing Papua New Guinea Strain.</title>
        <authorList>
            <person name="Small S.T."/>
            <person name="Serre D."/>
            <person name="Zimmerman P.A."/>
        </authorList>
    </citation>
    <scope>NUCLEOTIDE SEQUENCE [LARGE SCALE GENOMIC DNA]</scope>
    <source>
        <strain evidence="1">pt0022</strain>
    </source>
</reference>
<dbReference type="AlphaFoldDB" id="A0AAF5PLA2"/>
<organism evidence="1 2">
    <name type="scientific">Wuchereria bancrofti</name>
    <dbReference type="NCBI Taxonomy" id="6293"/>
    <lineage>
        <taxon>Eukaryota</taxon>
        <taxon>Metazoa</taxon>
        <taxon>Ecdysozoa</taxon>
        <taxon>Nematoda</taxon>
        <taxon>Chromadorea</taxon>
        <taxon>Rhabditida</taxon>
        <taxon>Spirurina</taxon>
        <taxon>Spiruromorpha</taxon>
        <taxon>Filarioidea</taxon>
        <taxon>Onchocercidae</taxon>
        <taxon>Wuchereria</taxon>
    </lineage>
</organism>
<evidence type="ECO:0000313" key="2">
    <source>
        <dbReference type="WBParaSite" id="mrna-Wban_02344"/>
    </source>
</evidence>
<reference evidence="1" key="2">
    <citation type="journal article" date="2016" name="Mol. Ecol.">
        <title>Population genomics of the filarial nematode parasite Wuchereria bancrofti from mosquitoes.</title>
        <authorList>
            <person name="Small S.T."/>
            <person name="Reimer L.J."/>
            <person name="Tisch D.J."/>
            <person name="King C.L."/>
            <person name="Christensen B.M."/>
            <person name="Siba P.M."/>
            <person name="Kazura J.W."/>
            <person name="Serre D."/>
            <person name="Zimmerman P.A."/>
        </authorList>
    </citation>
    <scope>NUCLEOTIDE SEQUENCE</scope>
    <source>
        <strain evidence="1">pt0022</strain>
    </source>
</reference>
<evidence type="ECO:0000313" key="1">
    <source>
        <dbReference type="Proteomes" id="UP000093561"/>
    </source>
</evidence>
<dbReference type="WBParaSite" id="mrna-Wban_02344">
    <property type="protein sequence ID" value="mrna-Wban_02344"/>
    <property type="gene ID" value="Wban_02344"/>
</dbReference>
<proteinExistence type="predicted"/>
<protein>
    <submittedName>
        <fullName evidence="2">Uncharacterized protein</fullName>
    </submittedName>
</protein>
<reference evidence="2" key="3">
    <citation type="submission" date="2024-02" db="UniProtKB">
        <authorList>
            <consortium name="WormBaseParasite"/>
        </authorList>
    </citation>
    <scope>IDENTIFICATION</scope>
    <source>
        <strain evidence="2">pt0022</strain>
    </source>
</reference>
<dbReference type="Proteomes" id="UP000093561">
    <property type="component" value="Unassembled WGS sequence"/>
</dbReference>